<evidence type="ECO:0000313" key="3">
    <source>
        <dbReference type="Proteomes" id="UP000325313"/>
    </source>
</evidence>
<sequence length="147" mass="16516">MTRILNEEGRGLFDARQVSLGHTLQGAIPSPRDRTRAVALSIQCIAFLERHSTKVDPSEHRTPPASASVLNRNTSLPKVEPINQDDENMWGTIVITGSLIRIANLQEMIENADFVNRRALKPWWADFKNLVEIMAGKKQDEICNIQA</sequence>
<evidence type="ECO:0000256" key="1">
    <source>
        <dbReference type="ARBA" id="ARBA00048070"/>
    </source>
</evidence>
<dbReference type="GO" id="GO:0003872">
    <property type="term" value="F:6-phosphofructokinase activity"/>
    <property type="evidence" value="ECO:0007669"/>
    <property type="project" value="UniProtKB-EC"/>
</dbReference>
<dbReference type="GO" id="GO:0005739">
    <property type="term" value="C:mitochondrion"/>
    <property type="evidence" value="ECO:0007669"/>
    <property type="project" value="TreeGrafter"/>
</dbReference>
<comment type="caution">
    <text evidence="2">The sequence shown here is derived from an EMBL/GenBank/DDBJ whole genome shotgun (WGS) entry which is preliminary data.</text>
</comment>
<dbReference type="SUPFAM" id="SSF53784">
    <property type="entry name" value="Phosphofructokinase"/>
    <property type="match status" value="1"/>
</dbReference>
<dbReference type="Proteomes" id="UP000325313">
    <property type="component" value="Unassembled WGS sequence"/>
</dbReference>
<dbReference type="GO" id="GO:0061621">
    <property type="term" value="P:canonical glycolysis"/>
    <property type="evidence" value="ECO:0007669"/>
    <property type="project" value="TreeGrafter"/>
</dbReference>
<organism evidence="2 3">
    <name type="scientific">Puccinia graminis f. sp. tritici</name>
    <dbReference type="NCBI Taxonomy" id="56615"/>
    <lineage>
        <taxon>Eukaryota</taxon>
        <taxon>Fungi</taxon>
        <taxon>Dikarya</taxon>
        <taxon>Basidiomycota</taxon>
        <taxon>Pucciniomycotina</taxon>
        <taxon>Pucciniomycetes</taxon>
        <taxon>Pucciniales</taxon>
        <taxon>Pucciniaceae</taxon>
        <taxon>Puccinia</taxon>
    </lineage>
</organism>
<protein>
    <submittedName>
        <fullName evidence="2">6-phosphofructokinase, alpha subunit</fullName>
    </submittedName>
</protein>
<dbReference type="GO" id="GO:0006002">
    <property type="term" value="P:fructose 6-phosphate metabolic process"/>
    <property type="evidence" value="ECO:0007669"/>
    <property type="project" value="TreeGrafter"/>
</dbReference>
<dbReference type="GO" id="GO:0070095">
    <property type="term" value="F:fructose-6-phosphate binding"/>
    <property type="evidence" value="ECO:0007669"/>
    <property type="project" value="TreeGrafter"/>
</dbReference>
<dbReference type="GO" id="GO:0042802">
    <property type="term" value="F:identical protein binding"/>
    <property type="evidence" value="ECO:0007669"/>
    <property type="project" value="TreeGrafter"/>
</dbReference>
<dbReference type="GO" id="GO:0016208">
    <property type="term" value="F:AMP binding"/>
    <property type="evidence" value="ECO:0007669"/>
    <property type="project" value="TreeGrafter"/>
</dbReference>
<accession>A0A5B0QHA9</accession>
<dbReference type="GO" id="GO:0005524">
    <property type="term" value="F:ATP binding"/>
    <property type="evidence" value="ECO:0007669"/>
    <property type="project" value="TreeGrafter"/>
</dbReference>
<proteinExistence type="predicted"/>
<dbReference type="GO" id="GO:0030388">
    <property type="term" value="P:fructose 1,6-bisphosphate metabolic process"/>
    <property type="evidence" value="ECO:0007669"/>
    <property type="project" value="TreeGrafter"/>
</dbReference>
<dbReference type="PANTHER" id="PTHR13697">
    <property type="entry name" value="PHOSPHOFRUCTOKINASE"/>
    <property type="match status" value="1"/>
</dbReference>
<name>A0A5B0QHA9_PUCGR</name>
<keyword evidence="2" id="KW-0808">Transferase</keyword>
<dbReference type="EMBL" id="VDEP01000279">
    <property type="protein sequence ID" value="KAA1112324.1"/>
    <property type="molecule type" value="Genomic_DNA"/>
</dbReference>
<keyword evidence="2" id="KW-0418">Kinase</keyword>
<dbReference type="GO" id="GO:0048029">
    <property type="term" value="F:monosaccharide binding"/>
    <property type="evidence" value="ECO:0007669"/>
    <property type="project" value="TreeGrafter"/>
</dbReference>
<comment type="catalytic activity">
    <reaction evidence="1">
        <text>beta-D-fructose 6-phosphate + ATP = beta-D-fructose 1,6-bisphosphate + ADP + H(+)</text>
        <dbReference type="Rhea" id="RHEA:16109"/>
        <dbReference type="ChEBI" id="CHEBI:15378"/>
        <dbReference type="ChEBI" id="CHEBI:30616"/>
        <dbReference type="ChEBI" id="CHEBI:32966"/>
        <dbReference type="ChEBI" id="CHEBI:57634"/>
        <dbReference type="ChEBI" id="CHEBI:456216"/>
        <dbReference type="EC" id="2.7.1.11"/>
    </reaction>
</comment>
<dbReference type="InterPro" id="IPR035966">
    <property type="entry name" value="PKF_sf"/>
</dbReference>
<evidence type="ECO:0000313" key="2">
    <source>
        <dbReference type="EMBL" id="KAA1112324.1"/>
    </source>
</evidence>
<reference evidence="2 3" key="1">
    <citation type="submission" date="2019-05" db="EMBL/GenBank/DDBJ databases">
        <title>Emergence of the Ug99 lineage of the wheat stem rust pathogen through somatic hybridization.</title>
        <authorList>
            <person name="Li F."/>
            <person name="Upadhyaya N.M."/>
            <person name="Sperschneider J."/>
            <person name="Matny O."/>
            <person name="Nguyen-Phuc H."/>
            <person name="Mago R."/>
            <person name="Raley C."/>
            <person name="Miller M.E."/>
            <person name="Silverstein K.A.T."/>
            <person name="Henningsen E."/>
            <person name="Hirsch C.D."/>
            <person name="Visser B."/>
            <person name="Pretorius Z.A."/>
            <person name="Steffenson B.J."/>
            <person name="Schwessinger B."/>
            <person name="Dodds P.N."/>
            <person name="Figueroa M."/>
        </authorList>
    </citation>
    <scope>NUCLEOTIDE SEQUENCE [LARGE SCALE GENOMIC DNA]</scope>
    <source>
        <strain evidence="2 3">Ug99</strain>
    </source>
</reference>
<dbReference type="Gene3D" id="3.40.50.450">
    <property type="match status" value="1"/>
</dbReference>
<gene>
    <name evidence="2" type="primary">PFK1_2</name>
    <name evidence="2" type="ORF">PGTUg99_015966</name>
</gene>
<dbReference type="PANTHER" id="PTHR13697:SF4">
    <property type="entry name" value="ATP-DEPENDENT 6-PHOSPHOFRUCTOKINASE"/>
    <property type="match status" value="1"/>
</dbReference>
<dbReference type="GO" id="GO:0005945">
    <property type="term" value="C:6-phosphofructokinase complex"/>
    <property type="evidence" value="ECO:0007669"/>
    <property type="project" value="TreeGrafter"/>
</dbReference>
<dbReference type="AlphaFoldDB" id="A0A5B0QHA9"/>